<proteinExistence type="predicted"/>
<accession>A0A6C0BX85</accession>
<keyword evidence="1" id="KW-0175">Coiled coil</keyword>
<evidence type="ECO:0000313" key="2">
    <source>
        <dbReference type="EMBL" id="QHS97055.1"/>
    </source>
</evidence>
<reference evidence="2" key="1">
    <citation type="journal article" date="2020" name="Nature">
        <title>Giant virus diversity and host interactions through global metagenomics.</title>
        <authorList>
            <person name="Schulz F."/>
            <person name="Roux S."/>
            <person name="Paez-Espino D."/>
            <person name="Jungbluth S."/>
            <person name="Walsh D.A."/>
            <person name="Denef V.J."/>
            <person name="McMahon K.D."/>
            <person name="Konstantinidis K.T."/>
            <person name="Eloe-Fadrosh E.A."/>
            <person name="Kyrpides N.C."/>
            <person name="Woyke T."/>
        </authorList>
    </citation>
    <scope>NUCLEOTIDE SEQUENCE</scope>
    <source>
        <strain evidence="2">GVMAG-M-3300020166-5</strain>
    </source>
</reference>
<organism evidence="2">
    <name type="scientific">viral metagenome</name>
    <dbReference type="NCBI Taxonomy" id="1070528"/>
    <lineage>
        <taxon>unclassified sequences</taxon>
        <taxon>metagenomes</taxon>
        <taxon>organismal metagenomes</taxon>
    </lineage>
</organism>
<sequence length="242" mass="29124">MQCKFCNREYKIKTYYNRHVITCELLSKTSKEIRDDQECSADTPDIRSLYDIVLEMNKQIQDLRKKVIVLEKEKKAKHKKINILDWLNSQPPPPTTWKLWTDSIEVTRQNLLETFKADMVSGIFSRIEEKYDEDKCDKLPLRAFEQKPNIFYVYQEDEWIAINQKVFQKNISHLHKKYMMEFIKWRTDAEKELGSDAFTEQFTENIHKLTKDPIDQVGKKVMSKLHNKIKINIKHMIHYEFE</sequence>
<evidence type="ECO:0000256" key="1">
    <source>
        <dbReference type="SAM" id="Coils"/>
    </source>
</evidence>
<protein>
    <submittedName>
        <fullName evidence="2">Uncharacterized protein</fullName>
    </submittedName>
</protein>
<name>A0A6C0BX85_9ZZZZ</name>
<dbReference type="EMBL" id="MN739284">
    <property type="protein sequence ID" value="QHS97055.1"/>
    <property type="molecule type" value="Genomic_DNA"/>
</dbReference>
<feature type="coiled-coil region" evidence="1">
    <location>
        <begin position="46"/>
        <end position="80"/>
    </location>
</feature>
<dbReference type="AlphaFoldDB" id="A0A6C0BX85"/>